<gene>
    <name evidence="1" type="ORF">EG244_17800</name>
</gene>
<protein>
    <recommendedName>
        <fullName evidence="3">Phage gp6-like head-tail connector protein</fullName>
    </recommendedName>
</protein>
<accession>A0A3P3D730</accession>
<sequence>MRVILPPVGLAVSVSALAEQAHIDEAEGPQLTALILAATAVVETATNRPILKRTVEIALPDEPWSEFWLPVAPCHALVDAPGAVLLRGYDEPRIRRGDYGGDTIRAEVGYRAATDAPQQLLQAIILLVLEWRAAGITVEGQFLAPQLSFGVQRLLRQIRYRRPQEMR</sequence>
<dbReference type="Proteomes" id="UP000282125">
    <property type="component" value="Unassembled WGS sequence"/>
</dbReference>
<dbReference type="RefSeq" id="WP_124966524.1">
    <property type="nucleotide sequence ID" value="NZ_RRAZ01000039.1"/>
</dbReference>
<dbReference type="OrthoDB" id="7834329at2"/>
<evidence type="ECO:0008006" key="3">
    <source>
        <dbReference type="Google" id="ProtNLM"/>
    </source>
</evidence>
<evidence type="ECO:0000313" key="1">
    <source>
        <dbReference type="EMBL" id="RRH69971.1"/>
    </source>
</evidence>
<dbReference type="EMBL" id="RRAZ01000039">
    <property type="protein sequence ID" value="RRH69971.1"/>
    <property type="molecule type" value="Genomic_DNA"/>
</dbReference>
<comment type="caution">
    <text evidence="1">The sequence shown here is derived from an EMBL/GenBank/DDBJ whole genome shotgun (WGS) entry which is preliminary data.</text>
</comment>
<name>A0A3P3D730_9RHOB</name>
<dbReference type="AlphaFoldDB" id="A0A3P3D730"/>
<proteinExistence type="predicted"/>
<organism evidence="1 2">
    <name type="scientific">Falsigemmobacter faecalis</name>
    <dbReference type="NCBI Taxonomy" id="2488730"/>
    <lineage>
        <taxon>Bacteria</taxon>
        <taxon>Pseudomonadati</taxon>
        <taxon>Pseudomonadota</taxon>
        <taxon>Alphaproteobacteria</taxon>
        <taxon>Rhodobacterales</taxon>
        <taxon>Paracoccaceae</taxon>
        <taxon>Falsigemmobacter</taxon>
    </lineage>
</organism>
<keyword evidence="2" id="KW-1185">Reference proteome</keyword>
<reference evidence="1 2" key="1">
    <citation type="submission" date="2018-11" db="EMBL/GenBank/DDBJ databases">
        <title>Gemmobacter sp. nov., YIM 102744-1 draft genome.</title>
        <authorList>
            <person name="Li G."/>
            <person name="Jiang Y."/>
        </authorList>
    </citation>
    <scope>NUCLEOTIDE SEQUENCE [LARGE SCALE GENOMIC DNA]</scope>
    <source>
        <strain evidence="1 2">YIM 102744-1</strain>
    </source>
</reference>
<evidence type="ECO:0000313" key="2">
    <source>
        <dbReference type="Proteomes" id="UP000282125"/>
    </source>
</evidence>